<dbReference type="GO" id="GO:0006508">
    <property type="term" value="P:proteolysis"/>
    <property type="evidence" value="ECO:0007669"/>
    <property type="project" value="UniProtKB-KW"/>
</dbReference>
<keyword evidence="1 6" id="KW-0645">Protease</keyword>
<sequence length="320" mass="35524">MKSIIGLILVVVVLATSAEECQDRLGGYYCSAYQQQGYCSTRRDTMIYYCPKTCEFCDDTTNAGGNTKHGQCGRTTVDSRIISGELAKKDAWPWQISLYYNGQFMCGGSILSPRWVLTAAHCVDGFDYRAYQIVLGDYDRRSTDGDEQVYRAVQAFHHPQWDPSRLNNDIALIELDRPAVFDDHIQPICLPTLGEKLPTGSSCYITGWGQHTVGRSGPPALVLKQALVKTVSPQTCYNMNTQNMGIPITNQMICAGRGPRDATSGCHGDSGGPFVCKNNGRWVLYGSVSWGSGYCDSSEAYSVFAKISSFRDWIDYYVQY</sequence>
<keyword evidence="7" id="KW-0732">Signal</keyword>
<keyword evidence="11" id="KW-1185">Reference proteome</keyword>
<dbReference type="SMART" id="SM00254">
    <property type="entry name" value="ShKT"/>
    <property type="match status" value="1"/>
</dbReference>
<evidence type="ECO:0000313" key="10">
    <source>
        <dbReference type="EnsemblMetazoa" id="CLYHEMP011405.1"/>
    </source>
</evidence>
<feature type="domain" description="ShKT" evidence="9">
    <location>
        <begin position="21"/>
        <end position="57"/>
    </location>
</feature>
<reference evidence="10" key="1">
    <citation type="submission" date="2021-01" db="UniProtKB">
        <authorList>
            <consortium name="EnsemblMetazoa"/>
        </authorList>
    </citation>
    <scope>IDENTIFICATION</scope>
</reference>
<keyword evidence="4" id="KW-1015">Disulfide bond</keyword>
<dbReference type="PROSITE" id="PS50240">
    <property type="entry name" value="TRYPSIN_DOM"/>
    <property type="match status" value="1"/>
</dbReference>
<dbReference type="PROSITE" id="PS51670">
    <property type="entry name" value="SHKT"/>
    <property type="match status" value="1"/>
</dbReference>
<feature type="domain" description="Peptidase S1" evidence="8">
    <location>
        <begin position="81"/>
        <end position="319"/>
    </location>
</feature>
<evidence type="ECO:0000259" key="9">
    <source>
        <dbReference type="PROSITE" id="PS51670"/>
    </source>
</evidence>
<dbReference type="GO" id="GO:0004252">
    <property type="term" value="F:serine-type endopeptidase activity"/>
    <property type="evidence" value="ECO:0007669"/>
    <property type="project" value="InterPro"/>
</dbReference>
<dbReference type="AlphaFoldDB" id="A0A7M5VH15"/>
<dbReference type="Pfam" id="PF00089">
    <property type="entry name" value="Trypsin"/>
    <property type="match status" value="1"/>
</dbReference>
<evidence type="ECO:0000256" key="6">
    <source>
        <dbReference type="RuleBase" id="RU363034"/>
    </source>
</evidence>
<keyword evidence="3 6" id="KW-0720">Serine protease</keyword>
<dbReference type="OrthoDB" id="5918597at2759"/>
<dbReference type="InterPro" id="IPR033116">
    <property type="entry name" value="TRYPSIN_SER"/>
</dbReference>
<dbReference type="PANTHER" id="PTHR24252:SF7">
    <property type="entry name" value="HYALIN"/>
    <property type="match status" value="1"/>
</dbReference>
<dbReference type="InterPro" id="IPR001314">
    <property type="entry name" value="Peptidase_S1A"/>
</dbReference>
<dbReference type="InterPro" id="IPR043504">
    <property type="entry name" value="Peptidase_S1_PA_chymotrypsin"/>
</dbReference>
<evidence type="ECO:0000259" key="8">
    <source>
        <dbReference type="PROSITE" id="PS50240"/>
    </source>
</evidence>
<organism evidence="10 11">
    <name type="scientific">Clytia hemisphaerica</name>
    <dbReference type="NCBI Taxonomy" id="252671"/>
    <lineage>
        <taxon>Eukaryota</taxon>
        <taxon>Metazoa</taxon>
        <taxon>Cnidaria</taxon>
        <taxon>Hydrozoa</taxon>
        <taxon>Hydroidolina</taxon>
        <taxon>Leptothecata</taxon>
        <taxon>Obeliida</taxon>
        <taxon>Clytiidae</taxon>
        <taxon>Clytia</taxon>
    </lineage>
</organism>
<dbReference type="InterPro" id="IPR003582">
    <property type="entry name" value="ShKT_dom"/>
</dbReference>
<dbReference type="Gene3D" id="2.40.10.10">
    <property type="entry name" value="Trypsin-like serine proteases"/>
    <property type="match status" value="1"/>
</dbReference>
<evidence type="ECO:0000256" key="4">
    <source>
        <dbReference type="ARBA" id="ARBA00023157"/>
    </source>
</evidence>
<dbReference type="InterPro" id="IPR018114">
    <property type="entry name" value="TRYPSIN_HIS"/>
</dbReference>
<accession>A0A7M5VH15</accession>
<dbReference type="SMART" id="SM00020">
    <property type="entry name" value="Tryp_SPc"/>
    <property type="match status" value="1"/>
</dbReference>
<dbReference type="Proteomes" id="UP000594262">
    <property type="component" value="Unplaced"/>
</dbReference>
<evidence type="ECO:0000256" key="7">
    <source>
        <dbReference type="SAM" id="SignalP"/>
    </source>
</evidence>
<protein>
    <submittedName>
        <fullName evidence="10">Uncharacterized protein</fullName>
    </submittedName>
</protein>
<dbReference type="GeneID" id="136812583"/>
<dbReference type="PANTHER" id="PTHR24252">
    <property type="entry name" value="ACROSIN-RELATED"/>
    <property type="match status" value="1"/>
</dbReference>
<dbReference type="SUPFAM" id="SSF50494">
    <property type="entry name" value="Trypsin-like serine proteases"/>
    <property type="match status" value="1"/>
</dbReference>
<dbReference type="Pfam" id="PF01549">
    <property type="entry name" value="ShK"/>
    <property type="match status" value="1"/>
</dbReference>
<feature type="signal peptide" evidence="7">
    <location>
        <begin position="1"/>
        <end position="18"/>
    </location>
</feature>
<feature type="chain" id="PRO_5029595502" evidence="7">
    <location>
        <begin position="19"/>
        <end position="320"/>
    </location>
</feature>
<comment type="caution">
    <text evidence="5">Lacks conserved residue(s) required for the propagation of feature annotation.</text>
</comment>
<dbReference type="PROSITE" id="PS00134">
    <property type="entry name" value="TRYPSIN_HIS"/>
    <property type="match status" value="1"/>
</dbReference>
<dbReference type="InterPro" id="IPR001254">
    <property type="entry name" value="Trypsin_dom"/>
</dbReference>
<dbReference type="Gene3D" id="1.10.10.1940">
    <property type="match status" value="1"/>
</dbReference>
<dbReference type="RefSeq" id="XP_066925213.1">
    <property type="nucleotide sequence ID" value="XM_067069112.1"/>
</dbReference>
<dbReference type="PRINTS" id="PR00722">
    <property type="entry name" value="CHYMOTRYPSIN"/>
</dbReference>
<name>A0A7M5VH15_9CNID</name>
<evidence type="ECO:0000256" key="5">
    <source>
        <dbReference type="PROSITE-ProRule" id="PRU01005"/>
    </source>
</evidence>
<dbReference type="InterPro" id="IPR009003">
    <property type="entry name" value="Peptidase_S1_PA"/>
</dbReference>
<evidence type="ECO:0000256" key="2">
    <source>
        <dbReference type="ARBA" id="ARBA00022801"/>
    </source>
</evidence>
<evidence type="ECO:0000256" key="3">
    <source>
        <dbReference type="ARBA" id="ARBA00022825"/>
    </source>
</evidence>
<proteinExistence type="predicted"/>
<dbReference type="PROSITE" id="PS00135">
    <property type="entry name" value="TRYPSIN_SER"/>
    <property type="match status" value="1"/>
</dbReference>
<evidence type="ECO:0000256" key="1">
    <source>
        <dbReference type="ARBA" id="ARBA00022670"/>
    </source>
</evidence>
<keyword evidence="2 6" id="KW-0378">Hydrolase</keyword>
<dbReference type="FunFam" id="2.40.10.10:FF:000003">
    <property type="entry name" value="Transmembrane serine protease 3"/>
    <property type="match status" value="1"/>
</dbReference>
<dbReference type="EnsemblMetazoa" id="CLYHEMT011405.1">
    <property type="protein sequence ID" value="CLYHEMP011405.1"/>
    <property type="gene ID" value="CLYHEMG011405"/>
</dbReference>
<dbReference type="CDD" id="cd00190">
    <property type="entry name" value="Tryp_SPc"/>
    <property type="match status" value="1"/>
</dbReference>
<evidence type="ECO:0000313" key="11">
    <source>
        <dbReference type="Proteomes" id="UP000594262"/>
    </source>
</evidence>